<protein>
    <recommendedName>
        <fullName evidence="7">TF-B3 domain-containing protein</fullName>
    </recommendedName>
</protein>
<keyword evidence="4" id="KW-0804">Transcription</keyword>
<dbReference type="STRING" id="40148.A0A0D9YE12"/>
<evidence type="ECO:0000313" key="8">
    <source>
        <dbReference type="EnsemblPlants" id="OGLUM01G32660.1"/>
    </source>
</evidence>
<evidence type="ECO:0000256" key="5">
    <source>
        <dbReference type="ARBA" id="ARBA00023242"/>
    </source>
</evidence>
<dbReference type="GO" id="GO:0048573">
    <property type="term" value="P:photoperiodism, flowering"/>
    <property type="evidence" value="ECO:0007669"/>
    <property type="project" value="EnsemblPlants"/>
</dbReference>
<dbReference type="eggNOG" id="ENOG502QPW6">
    <property type="taxonomic scope" value="Eukaryota"/>
</dbReference>
<keyword evidence="9" id="KW-1185">Reference proteome</keyword>
<feature type="compositionally biased region" description="Low complexity" evidence="6">
    <location>
        <begin position="74"/>
        <end position="87"/>
    </location>
</feature>
<dbReference type="PANTHER" id="PTHR31140:SF73">
    <property type="entry name" value="B3 DOMAIN-CONTAINING TRANSCRIPTION FACTOR FUS3"/>
    <property type="match status" value="1"/>
</dbReference>
<evidence type="ECO:0000256" key="4">
    <source>
        <dbReference type="ARBA" id="ARBA00023163"/>
    </source>
</evidence>
<reference evidence="8" key="2">
    <citation type="submission" date="2015-04" db="UniProtKB">
        <authorList>
            <consortium name="EnsemblPlants"/>
        </authorList>
    </citation>
    <scope>IDENTIFICATION</scope>
</reference>
<proteinExistence type="predicted"/>
<dbReference type="CDD" id="cd10017">
    <property type="entry name" value="B3_DNA"/>
    <property type="match status" value="1"/>
</dbReference>
<dbReference type="SMART" id="SM01019">
    <property type="entry name" value="B3"/>
    <property type="match status" value="1"/>
</dbReference>
<dbReference type="InterPro" id="IPR003340">
    <property type="entry name" value="B3_DNA-bd"/>
</dbReference>
<reference evidence="8" key="1">
    <citation type="submission" date="2013-08" db="EMBL/GenBank/DDBJ databases">
        <title>Oryza genome evolution.</title>
        <authorList>
            <person name="Wing R.A."/>
            <person name="Panaud O."/>
            <person name="Oliveira A.C."/>
        </authorList>
    </citation>
    <scope>NUCLEOTIDE SEQUENCE</scope>
</reference>
<dbReference type="PANTHER" id="PTHR31140">
    <property type="entry name" value="B3 DOMAIN-CONTAINING TRANSCRIPTION FACTOR ABI3"/>
    <property type="match status" value="1"/>
</dbReference>
<dbReference type="SUPFAM" id="SSF101936">
    <property type="entry name" value="DNA-binding pseudobarrel domain"/>
    <property type="match status" value="1"/>
</dbReference>
<dbReference type="FunFam" id="2.40.330.10:FF:000003">
    <property type="entry name" value="B3 domain-containing transcription factor FUS3"/>
    <property type="match status" value="1"/>
</dbReference>
<dbReference type="GO" id="GO:0005634">
    <property type="term" value="C:nucleus"/>
    <property type="evidence" value="ECO:0007669"/>
    <property type="project" value="UniProtKB-SubCell"/>
</dbReference>
<dbReference type="InterPro" id="IPR044800">
    <property type="entry name" value="LEC2-like"/>
</dbReference>
<dbReference type="Pfam" id="PF02362">
    <property type="entry name" value="B3"/>
    <property type="match status" value="1"/>
</dbReference>
<organism evidence="8">
    <name type="scientific">Oryza glumipatula</name>
    <dbReference type="NCBI Taxonomy" id="40148"/>
    <lineage>
        <taxon>Eukaryota</taxon>
        <taxon>Viridiplantae</taxon>
        <taxon>Streptophyta</taxon>
        <taxon>Embryophyta</taxon>
        <taxon>Tracheophyta</taxon>
        <taxon>Spermatophyta</taxon>
        <taxon>Magnoliopsida</taxon>
        <taxon>Liliopsida</taxon>
        <taxon>Poales</taxon>
        <taxon>Poaceae</taxon>
        <taxon>BOP clade</taxon>
        <taxon>Oryzoideae</taxon>
        <taxon>Oryzeae</taxon>
        <taxon>Oryzinae</taxon>
        <taxon>Oryza</taxon>
    </lineage>
</organism>
<keyword evidence="3" id="KW-0238">DNA-binding</keyword>
<evidence type="ECO:0000256" key="6">
    <source>
        <dbReference type="SAM" id="MobiDB-lite"/>
    </source>
</evidence>
<feature type="compositionally biased region" description="Low complexity" evidence="6">
    <location>
        <begin position="104"/>
        <end position="140"/>
    </location>
</feature>
<reference evidence="8" key="3">
    <citation type="submission" date="2018-05" db="EMBL/GenBank/DDBJ databases">
        <title>OgluRS3 (Oryza glumaepatula Reference Sequence Version 3).</title>
        <authorList>
            <person name="Zhang J."/>
            <person name="Kudrna D."/>
            <person name="Lee S."/>
            <person name="Talag J."/>
            <person name="Welchert J."/>
            <person name="Wing R.A."/>
        </authorList>
    </citation>
    <scope>NUCLEOTIDE SEQUENCE [LARGE SCALE GENOMIC DNA]</scope>
</reference>
<dbReference type="AlphaFoldDB" id="A0A0D9YE12"/>
<dbReference type="GO" id="GO:0003700">
    <property type="term" value="F:DNA-binding transcription factor activity"/>
    <property type="evidence" value="ECO:0007669"/>
    <property type="project" value="EnsemblPlants"/>
</dbReference>
<evidence type="ECO:0000313" key="9">
    <source>
        <dbReference type="Proteomes" id="UP000026961"/>
    </source>
</evidence>
<feature type="domain" description="TF-B3" evidence="7">
    <location>
        <begin position="182"/>
        <end position="285"/>
    </location>
</feature>
<evidence type="ECO:0000256" key="3">
    <source>
        <dbReference type="ARBA" id="ARBA00023125"/>
    </source>
</evidence>
<evidence type="ECO:0000259" key="7">
    <source>
        <dbReference type="PROSITE" id="PS50863"/>
    </source>
</evidence>
<dbReference type="HOGENOM" id="CLU_058916_0_0_1"/>
<dbReference type="Gene3D" id="2.40.330.10">
    <property type="entry name" value="DNA-binding pseudobarrel domain"/>
    <property type="match status" value="1"/>
</dbReference>
<evidence type="ECO:0000256" key="2">
    <source>
        <dbReference type="ARBA" id="ARBA00023015"/>
    </source>
</evidence>
<dbReference type="InterPro" id="IPR015300">
    <property type="entry name" value="DNA-bd_pseudobarrel_sf"/>
</dbReference>
<sequence>MRGEERWQEQPALASHPSRATLRPRGWPRLGLAPTGVGSSCPPAPASELARHLARRAPVSASPPVLPPIKDQGARPPTLAASAAAASSPPPPPPPPPIPPLPPSTSTSAARPTDMAGVTSKRRSSSASTSSSSGDGAAVSDRPRGVTRKRRSGGRCPRPAASLRPAAPRPSSHHTAGLRVILQKELRYSDVSQLGRIVLPKKEAEAYLPILTSKDGKKSLCMHDLQNAQLWTFKYRYWPNNKSRMYVLENTGDYVRTHDLQLGDSIVIYKDDENNRFVIGAKKAGDQQAATVPQVDEHISTLFPIFPIAQVDDYLSPMAPQVDISAFVPHADENHEIFDGILNSLPEIPVANVRYSDFFDPFDDGMDMANTLNANANQSASLHVTDDKSGHSLIPNPKSGPHM</sequence>
<comment type="subcellular location">
    <subcellularLocation>
        <location evidence="1">Nucleus</location>
    </subcellularLocation>
</comment>
<keyword evidence="2" id="KW-0805">Transcription regulation</keyword>
<feature type="compositionally biased region" description="Low complexity" evidence="6">
    <location>
        <begin position="157"/>
        <end position="170"/>
    </location>
</feature>
<accession>A0A0D9YE12</accession>
<feature type="compositionally biased region" description="Pro residues" evidence="6">
    <location>
        <begin position="88"/>
        <end position="103"/>
    </location>
</feature>
<feature type="region of interest" description="Disordered" evidence="6">
    <location>
        <begin position="382"/>
        <end position="403"/>
    </location>
</feature>
<feature type="region of interest" description="Disordered" evidence="6">
    <location>
        <begin position="1"/>
        <end position="175"/>
    </location>
</feature>
<evidence type="ECO:0000256" key="1">
    <source>
        <dbReference type="ARBA" id="ARBA00004123"/>
    </source>
</evidence>
<dbReference type="EnsemblPlants" id="OGLUM01G32660.1">
    <property type="protein sequence ID" value="OGLUM01G32660.1"/>
    <property type="gene ID" value="OGLUM01G32660"/>
</dbReference>
<keyword evidence="5" id="KW-0539">Nucleus</keyword>
<dbReference type="Proteomes" id="UP000026961">
    <property type="component" value="Chromosome 1"/>
</dbReference>
<name>A0A0D9YE12_9ORYZ</name>
<dbReference type="PROSITE" id="PS50863">
    <property type="entry name" value="B3"/>
    <property type="match status" value="1"/>
</dbReference>
<dbReference type="Gramene" id="OGLUM01G32660.1">
    <property type="protein sequence ID" value="OGLUM01G32660.1"/>
    <property type="gene ID" value="OGLUM01G32660"/>
</dbReference>
<dbReference type="GO" id="GO:0000976">
    <property type="term" value="F:transcription cis-regulatory region binding"/>
    <property type="evidence" value="ECO:0007669"/>
    <property type="project" value="EnsemblPlants"/>
</dbReference>